<keyword evidence="1" id="KW-0677">Repeat</keyword>
<evidence type="ECO:0000313" key="5">
    <source>
        <dbReference type="Proteomes" id="UP000184073"/>
    </source>
</evidence>
<organism evidence="4 5">
    <name type="scientific">Aspergillus versicolor CBS 583.65</name>
    <dbReference type="NCBI Taxonomy" id="1036611"/>
    <lineage>
        <taxon>Eukaryota</taxon>
        <taxon>Fungi</taxon>
        <taxon>Dikarya</taxon>
        <taxon>Ascomycota</taxon>
        <taxon>Pezizomycotina</taxon>
        <taxon>Eurotiomycetes</taxon>
        <taxon>Eurotiomycetidae</taxon>
        <taxon>Eurotiales</taxon>
        <taxon>Aspergillaceae</taxon>
        <taxon>Aspergillus</taxon>
        <taxon>Aspergillus subgen. Nidulantes</taxon>
    </lineage>
</organism>
<dbReference type="SUPFAM" id="SSF48403">
    <property type="entry name" value="Ankyrin repeat"/>
    <property type="match status" value="1"/>
</dbReference>
<dbReference type="PANTHER" id="PTHR24198">
    <property type="entry name" value="ANKYRIN REPEAT AND PROTEIN KINASE DOMAIN-CONTAINING PROTEIN"/>
    <property type="match status" value="1"/>
</dbReference>
<evidence type="ECO:0000256" key="2">
    <source>
        <dbReference type="ARBA" id="ARBA00023043"/>
    </source>
</evidence>
<dbReference type="Gene3D" id="1.25.40.20">
    <property type="entry name" value="Ankyrin repeat-containing domain"/>
    <property type="match status" value="1"/>
</dbReference>
<dbReference type="STRING" id="1036611.A0A1L9PKR2"/>
<reference evidence="5" key="1">
    <citation type="journal article" date="2017" name="Genome Biol.">
        <title>Comparative genomics reveals high biological diversity and specific adaptations in the industrially and medically important fungal genus Aspergillus.</title>
        <authorList>
            <person name="de Vries R.P."/>
            <person name="Riley R."/>
            <person name="Wiebenga A."/>
            <person name="Aguilar-Osorio G."/>
            <person name="Amillis S."/>
            <person name="Uchima C.A."/>
            <person name="Anderluh G."/>
            <person name="Asadollahi M."/>
            <person name="Askin M."/>
            <person name="Barry K."/>
            <person name="Battaglia E."/>
            <person name="Bayram O."/>
            <person name="Benocci T."/>
            <person name="Braus-Stromeyer S.A."/>
            <person name="Caldana C."/>
            <person name="Canovas D."/>
            <person name="Cerqueira G.C."/>
            <person name="Chen F."/>
            <person name="Chen W."/>
            <person name="Choi C."/>
            <person name="Clum A."/>
            <person name="Dos Santos R.A."/>
            <person name="Damasio A.R."/>
            <person name="Diallinas G."/>
            <person name="Emri T."/>
            <person name="Fekete E."/>
            <person name="Flipphi M."/>
            <person name="Freyberg S."/>
            <person name="Gallo A."/>
            <person name="Gournas C."/>
            <person name="Habgood R."/>
            <person name="Hainaut M."/>
            <person name="Harispe M.L."/>
            <person name="Henrissat B."/>
            <person name="Hilden K.S."/>
            <person name="Hope R."/>
            <person name="Hossain A."/>
            <person name="Karabika E."/>
            <person name="Karaffa L."/>
            <person name="Karanyi Z."/>
            <person name="Krasevec N."/>
            <person name="Kuo A."/>
            <person name="Kusch H."/>
            <person name="LaButti K."/>
            <person name="Lagendijk E.L."/>
            <person name="Lapidus A."/>
            <person name="Levasseur A."/>
            <person name="Lindquist E."/>
            <person name="Lipzen A."/>
            <person name="Logrieco A.F."/>
            <person name="MacCabe A."/>
            <person name="Maekelae M.R."/>
            <person name="Malavazi I."/>
            <person name="Melin P."/>
            <person name="Meyer V."/>
            <person name="Mielnichuk N."/>
            <person name="Miskei M."/>
            <person name="Molnar A.P."/>
            <person name="Mule G."/>
            <person name="Ngan C.Y."/>
            <person name="Orejas M."/>
            <person name="Orosz E."/>
            <person name="Ouedraogo J.P."/>
            <person name="Overkamp K.M."/>
            <person name="Park H.-S."/>
            <person name="Perrone G."/>
            <person name="Piumi F."/>
            <person name="Punt P.J."/>
            <person name="Ram A.F."/>
            <person name="Ramon A."/>
            <person name="Rauscher S."/>
            <person name="Record E."/>
            <person name="Riano-Pachon D.M."/>
            <person name="Robert V."/>
            <person name="Roehrig J."/>
            <person name="Ruller R."/>
            <person name="Salamov A."/>
            <person name="Salih N.S."/>
            <person name="Samson R.A."/>
            <person name="Sandor E."/>
            <person name="Sanguinetti M."/>
            <person name="Schuetze T."/>
            <person name="Sepcic K."/>
            <person name="Shelest E."/>
            <person name="Sherlock G."/>
            <person name="Sophianopoulou V."/>
            <person name="Squina F.M."/>
            <person name="Sun H."/>
            <person name="Susca A."/>
            <person name="Todd R.B."/>
            <person name="Tsang A."/>
            <person name="Unkles S.E."/>
            <person name="van de Wiele N."/>
            <person name="van Rossen-Uffink D."/>
            <person name="Oliveira J.V."/>
            <person name="Vesth T.C."/>
            <person name="Visser J."/>
            <person name="Yu J.-H."/>
            <person name="Zhou M."/>
            <person name="Andersen M.R."/>
            <person name="Archer D.B."/>
            <person name="Baker S.E."/>
            <person name="Benoit I."/>
            <person name="Brakhage A.A."/>
            <person name="Braus G.H."/>
            <person name="Fischer R."/>
            <person name="Frisvad J.C."/>
            <person name="Goldman G.H."/>
            <person name="Houbraken J."/>
            <person name="Oakley B."/>
            <person name="Pocsi I."/>
            <person name="Scazzocchio C."/>
            <person name="Seiboth B."/>
            <person name="vanKuyk P.A."/>
            <person name="Wortman J."/>
            <person name="Dyer P.S."/>
            <person name="Grigoriev I.V."/>
        </authorList>
    </citation>
    <scope>NUCLEOTIDE SEQUENCE [LARGE SCALE GENOMIC DNA]</scope>
    <source>
        <strain evidence="5">CBS 583.65</strain>
    </source>
</reference>
<accession>A0A1L9PKR2</accession>
<keyword evidence="5" id="KW-1185">Reference proteome</keyword>
<protein>
    <submittedName>
        <fullName evidence="4">Uncharacterized protein</fullName>
    </submittedName>
</protein>
<name>A0A1L9PKR2_ASPVE</name>
<dbReference type="PROSITE" id="PS50297">
    <property type="entry name" value="ANK_REP_REGION"/>
    <property type="match status" value="1"/>
</dbReference>
<feature type="repeat" description="ANK" evidence="3">
    <location>
        <begin position="267"/>
        <end position="299"/>
    </location>
</feature>
<keyword evidence="2 3" id="KW-0040">ANK repeat</keyword>
<dbReference type="SMART" id="SM00248">
    <property type="entry name" value="ANK"/>
    <property type="match status" value="5"/>
</dbReference>
<evidence type="ECO:0000256" key="1">
    <source>
        <dbReference type="ARBA" id="ARBA00022737"/>
    </source>
</evidence>
<dbReference type="InterPro" id="IPR002110">
    <property type="entry name" value="Ankyrin_rpt"/>
</dbReference>
<dbReference type="GeneID" id="63731331"/>
<proteinExistence type="predicted"/>
<dbReference type="Proteomes" id="UP000184073">
    <property type="component" value="Unassembled WGS sequence"/>
</dbReference>
<gene>
    <name evidence="4" type="ORF">ASPVEDRAFT_656122</name>
</gene>
<dbReference type="InterPro" id="IPR036770">
    <property type="entry name" value="Ankyrin_rpt-contain_sf"/>
</dbReference>
<dbReference type="OrthoDB" id="4772757at2759"/>
<dbReference type="VEuPathDB" id="FungiDB:ASPVEDRAFT_656122"/>
<dbReference type="PROSITE" id="PS50088">
    <property type="entry name" value="ANK_REPEAT"/>
    <property type="match status" value="1"/>
</dbReference>
<dbReference type="PANTHER" id="PTHR24198:SF165">
    <property type="entry name" value="ANKYRIN REPEAT-CONTAINING PROTEIN-RELATED"/>
    <property type="match status" value="1"/>
</dbReference>
<dbReference type="AlphaFoldDB" id="A0A1L9PKR2"/>
<dbReference type="EMBL" id="KV878129">
    <property type="protein sequence ID" value="OJJ02114.1"/>
    <property type="molecule type" value="Genomic_DNA"/>
</dbReference>
<evidence type="ECO:0000256" key="3">
    <source>
        <dbReference type="PROSITE-ProRule" id="PRU00023"/>
    </source>
</evidence>
<dbReference type="Pfam" id="PF12796">
    <property type="entry name" value="Ank_2"/>
    <property type="match status" value="1"/>
</dbReference>
<evidence type="ECO:0000313" key="4">
    <source>
        <dbReference type="EMBL" id="OJJ02114.1"/>
    </source>
</evidence>
<sequence length="423" mass="47549">MAGMGRLPPELILHIAKHLEKQKDISSFTRCSWRLYNLLHRYLCQFNSHHRKGSAFIFAAENGYTKLVTRLLEAGAGIGSVSVRDTRDRVVDEDGALINPLIVAVRNGHVATLGALLNESRPGLACSPVQLRAALHWVLRCRRADLFKMIIAKGPPLGLPDSDDEDYDMRSRQDTALGVAIAVGCDNAVIERLLEQGAHVEEQETPCPWYEATVQRGGQMLDLLIKYGHRPKSDRVLSLLAMNTDDPTTIKRFTIDMVDWGMDIHIYGHIALFTAVEQGHFNMVKFLIENGANPNLTCEYNNWRGPFNITWIAVQARHFEILEYLVVEQQVQPDRDALEKAREMEFEKAICLLSGFSYKDIAPKLDIPSYIAMVEEQSGKPSADFHATPRLPCACPVSEPAALGLIQMHRNPLLDMQWPLNCQ</sequence>
<dbReference type="RefSeq" id="XP_040667876.1">
    <property type="nucleotide sequence ID" value="XM_040815820.1"/>
</dbReference>
<dbReference type="CDD" id="cd09917">
    <property type="entry name" value="F-box_SF"/>
    <property type="match status" value="1"/>
</dbReference>